<sequence length="221" mass="24093">MPAKIIAVFNQKGGCAKTMTTMQLGGAFGLMGYNTLIVDMDPQGTAAIWSSQAEVDTPFPANVISLAPMRELMIKELKKFVRDYDVILIDCPPAIDSPIPWAALQVADIGIIPVIPVLDNVWASVKAKELAARAQRENTGLQTYFLISQMRRGNIFAACLEQIKNDPDVPLLEAVISLRNAYPESQAFGTTVQGLSKSSEASKEVRKLAKEIIEKLQMQGA</sequence>
<dbReference type="Pfam" id="PF01656">
    <property type="entry name" value="CbiA"/>
    <property type="match status" value="1"/>
</dbReference>
<evidence type="ECO:0000259" key="1">
    <source>
        <dbReference type="Pfam" id="PF01656"/>
    </source>
</evidence>
<dbReference type="RefSeq" id="WP_200596352.1">
    <property type="nucleotide sequence ID" value="NZ_JAEPBG010000014.1"/>
</dbReference>
<dbReference type="PANTHER" id="PTHR13696:SF96">
    <property type="entry name" value="COBQ_COBB_MIND_PARA NUCLEOTIDE BINDING DOMAIN-CONTAINING PROTEIN"/>
    <property type="match status" value="1"/>
</dbReference>
<dbReference type="AlphaFoldDB" id="A0A934SY95"/>
<dbReference type="InterPro" id="IPR050678">
    <property type="entry name" value="DNA_Partitioning_ATPase"/>
</dbReference>
<dbReference type="Proteomes" id="UP000622890">
    <property type="component" value="Unassembled WGS sequence"/>
</dbReference>
<feature type="domain" description="CobQ/CobB/MinD/ParA nucleotide binding" evidence="1">
    <location>
        <begin position="6"/>
        <end position="191"/>
    </location>
</feature>
<dbReference type="PANTHER" id="PTHR13696">
    <property type="entry name" value="P-LOOP CONTAINING NUCLEOSIDE TRIPHOSPHATE HYDROLASE"/>
    <property type="match status" value="1"/>
</dbReference>
<keyword evidence="3" id="KW-1185">Reference proteome</keyword>
<evidence type="ECO:0000313" key="3">
    <source>
        <dbReference type="Proteomes" id="UP000622890"/>
    </source>
</evidence>
<dbReference type="Gene3D" id="3.40.50.300">
    <property type="entry name" value="P-loop containing nucleotide triphosphate hydrolases"/>
    <property type="match status" value="1"/>
</dbReference>
<gene>
    <name evidence="2" type="ORF">JJB74_24420</name>
</gene>
<reference evidence="2" key="1">
    <citation type="submission" date="2021-01" db="EMBL/GenBank/DDBJ databases">
        <title>Genome sequence of strain Noviherbaspirillum sp. DKR-6.</title>
        <authorList>
            <person name="Chaudhary D.K."/>
        </authorList>
    </citation>
    <scope>NUCLEOTIDE SEQUENCE</scope>
    <source>
        <strain evidence="2">DKR-6</strain>
    </source>
</reference>
<evidence type="ECO:0000313" key="2">
    <source>
        <dbReference type="EMBL" id="MBK4737778.1"/>
    </source>
</evidence>
<dbReference type="InterPro" id="IPR002586">
    <property type="entry name" value="CobQ/CobB/MinD/ParA_Nub-bd_dom"/>
</dbReference>
<dbReference type="CDD" id="cd02042">
    <property type="entry name" value="ParAB_family"/>
    <property type="match status" value="1"/>
</dbReference>
<comment type="caution">
    <text evidence="2">The sequence shown here is derived from an EMBL/GenBank/DDBJ whole genome shotgun (WGS) entry which is preliminary data.</text>
</comment>
<dbReference type="PIRSF" id="PIRSF009320">
    <property type="entry name" value="Nuc_binding_HP_1000"/>
    <property type="match status" value="1"/>
</dbReference>
<dbReference type="InterPro" id="IPR027417">
    <property type="entry name" value="P-loop_NTPase"/>
</dbReference>
<name>A0A934SY95_9BURK</name>
<organism evidence="2 3">
    <name type="scientific">Noviherbaspirillum pedocola</name>
    <dbReference type="NCBI Taxonomy" id="2801341"/>
    <lineage>
        <taxon>Bacteria</taxon>
        <taxon>Pseudomonadati</taxon>
        <taxon>Pseudomonadota</taxon>
        <taxon>Betaproteobacteria</taxon>
        <taxon>Burkholderiales</taxon>
        <taxon>Oxalobacteraceae</taxon>
        <taxon>Noviherbaspirillum</taxon>
    </lineage>
</organism>
<proteinExistence type="predicted"/>
<protein>
    <submittedName>
        <fullName evidence="2">AAA family ATPase</fullName>
    </submittedName>
</protein>
<accession>A0A934SY95</accession>
<dbReference type="SUPFAM" id="SSF52540">
    <property type="entry name" value="P-loop containing nucleoside triphosphate hydrolases"/>
    <property type="match status" value="1"/>
</dbReference>
<dbReference type="EMBL" id="JAEPBG010000014">
    <property type="protein sequence ID" value="MBK4737778.1"/>
    <property type="molecule type" value="Genomic_DNA"/>
</dbReference>